<keyword evidence="3" id="KW-1185">Reference proteome</keyword>
<dbReference type="InterPro" id="IPR023801">
    <property type="entry name" value="His_deacetylse_dom"/>
</dbReference>
<dbReference type="Gene3D" id="3.40.800.20">
    <property type="entry name" value="Histone deacetylase domain"/>
    <property type="match status" value="1"/>
</dbReference>
<proteinExistence type="predicted"/>
<dbReference type="Pfam" id="PF00850">
    <property type="entry name" value="Hist_deacetyl"/>
    <property type="match status" value="1"/>
</dbReference>
<accession>A0A074XFU2</accession>
<name>A0A074XFU2_AURPU</name>
<sequence length="57" mass="6435">MYVRLSARGAIEACRGILNSYVKNAIIVIRPPGYYAEHDELIGFYLFNNVPIAVKAY</sequence>
<dbReference type="RefSeq" id="XP_029757119.1">
    <property type="nucleotide sequence ID" value="XM_029901168.1"/>
</dbReference>
<dbReference type="EMBL" id="KL584994">
    <property type="protein sequence ID" value="KEQ80932.1"/>
    <property type="molecule type" value="Genomic_DNA"/>
</dbReference>
<dbReference type="STRING" id="1043002.A0A074XFU2"/>
<reference evidence="2 3" key="1">
    <citation type="journal article" date="2014" name="BMC Genomics">
        <title>Genome sequencing of four Aureobasidium pullulans varieties: biotechnological potential, stress tolerance, and description of new species.</title>
        <authorList>
            <person name="Gostin Ar C."/>
            <person name="Ohm R.A."/>
            <person name="Kogej T."/>
            <person name="Sonjak S."/>
            <person name="Turk M."/>
            <person name="Zajc J."/>
            <person name="Zalar P."/>
            <person name="Grube M."/>
            <person name="Sun H."/>
            <person name="Han J."/>
            <person name="Sharma A."/>
            <person name="Chiniquy J."/>
            <person name="Ngan C.Y."/>
            <person name="Lipzen A."/>
            <person name="Barry K."/>
            <person name="Grigoriev I.V."/>
            <person name="Gunde-Cimerman N."/>
        </authorList>
    </citation>
    <scope>NUCLEOTIDE SEQUENCE [LARGE SCALE GENOMIC DNA]</scope>
    <source>
        <strain evidence="2 3">EXF-150</strain>
    </source>
</reference>
<evidence type="ECO:0000313" key="2">
    <source>
        <dbReference type="EMBL" id="KEQ80932.1"/>
    </source>
</evidence>
<dbReference type="InterPro" id="IPR037138">
    <property type="entry name" value="His_deacetylse_dom_sf"/>
</dbReference>
<organism evidence="2 3">
    <name type="scientific">Aureobasidium pullulans EXF-150</name>
    <dbReference type="NCBI Taxonomy" id="1043002"/>
    <lineage>
        <taxon>Eukaryota</taxon>
        <taxon>Fungi</taxon>
        <taxon>Dikarya</taxon>
        <taxon>Ascomycota</taxon>
        <taxon>Pezizomycotina</taxon>
        <taxon>Dothideomycetes</taxon>
        <taxon>Dothideomycetidae</taxon>
        <taxon>Dothideales</taxon>
        <taxon>Saccotheciaceae</taxon>
        <taxon>Aureobasidium</taxon>
    </lineage>
</organism>
<dbReference type="HOGENOM" id="CLU_2996184_0_0_1"/>
<gene>
    <name evidence="2" type="ORF">M438DRAFT_280546</name>
</gene>
<evidence type="ECO:0000313" key="3">
    <source>
        <dbReference type="Proteomes" id="UP000030706"/>
    </source>
</evidence>
<dbReference type="Proteomes" id="UP000030706">
    <property type="component" value="Unassembled WGS sequence"/>
</dbReference>
<dbReference type="AlphaFoldDB" id="A0A074XFU2"/>
<evidence type="ECO:0000259" key="1">
    <source>
        <dbReference type="Pfam" id="PF00850"/>
    </source>
</evidence>
<dbReference type="InterPro" id="IPR023696">
    <property type="entry name" value="Ureohydrolase_dom_sf"/>
</dbReference>
<dbReference type="SUPFAM" id="SSF52768">
    <property type="entry name" value="Arginase/deacetylase"/>
    <property type="match status" value="1"/>
</dbReference>
<dbReference type="GeneID" id="40743474"/>
<protein>
    <recommendedName>
        <fullName evidence="1">Histone deacetylase domain-containing protein</fullName>
    </recommendedName>
</protein>
<feature type="domain" description="Histone deacetylase" evidence="1">
    <location>
        <begin position="2"/>
        <end position="55"/>
    </location>
</feature>